<feature type="transmembrane region" description="Helical" evidence="8">
    <location>
        <begin position="12"/>
        <end position="30"/>
    </location>
</feature>
<reference evidence="9 10" key="1">
    <citation type="submission" date="2020-08" db="EMBL/GenBank/DDBJ databases">
        <title>Genomic Encyclopedia of Type Strains, Phase IV (KMG-IV): sequencing the most valuable type-strain genomes for metagenomic binning, comparative biology and taxonomic classification.</title>
        <authorList>
            <person name="Goeker M."/>
        </authorList>
    </citation>
    <scope>NUCLEOTIDE SEQUENCE [LARGE SCALE GENOMIC DNA]</scope>
    <source>
        <strain evidence="9 10">DSM 17976</strain>
    </source>
</reference>
<evidence type="ECO:0000256" key="6">
    <source>
        <dbReference type="ARBA" id="ARBA00022989"/>
    </source>
</evidence>
<evidence type="ECO:0000256" key="5">
    <source>
        <dbReference type="ARBA" id="ARBA00022692"/>
    </source>
</evidence>
<feature type="transmembrane region" description="Helical" evidence="8">
    <location>
        <begin position="421"/>
        <end position="440"/>
    </location>
</feature>
<evidence type="ECO:0000256" key="3">
    <source>
        <dbReference type="ARBA" id="ARBA00022676"/>
    </source>
</evidence>
<organism evidence="9 10">
    <name type="scientific">Runella defluvii</name>
    <dbReference type="NCBI Taxonomy" id="370973"/>
    <lineage>
        <taxon>Bacteria</taxon>
        <taxon>Pseudomonadati</taxon>
        <taxon>Bacteroidota</taxon>
        <taxon>Cytophagia</taxon>
        <taxon>Cytophagales</taxon>
        <taxon>Spirosomataceae</taxon>
        <taxon>Runella</taxon>
    </lineage>
</organism>
<feature type="transmembrane region" description="Helical" evidence="8">
    <location>
        <begin position="311"/>
        <end position="329"/>
    </location>
</feature>
<feature type="transmembrane region" description="Helical" evidence="8">
    <location>
        <begin position="211"/>
        <end position="237"/>
    </location>
</feature>
<dbReference type="GO" id="GO:0016763">
    <property type="term" value="F:pentosyltransferase activity"/>
    <property type="evidence" value="ECO:0007669"/>
    <property type="project" value="TreeGrafter"/>
</dbReference>
<dbReference type="PANTHER" id="PTHR33908:SF3">
    <property type="entry name" value="UNDECAPRENYL PHOSPHATE-ALPHA-4-AMINO-4-DEOXY-L-ARABINOSE ARABINOSYL TRANSFERASE"/>
    <property type="match status" value="1"/>
</dbReference>
<proteinExistence type="predicted"/>
<protein>
    <submittedName>
        <fullName evidence="9">4-amino-4-deoxy-L-arabinose transferase-like glycosyltransferase</fullName>
    </submittedName>
</protein>
<keyword evidence="10" id="KW-1185">Reference proteome</keyword>
<evidence type="ECO:0000256" key="2">
    <source>
        <dbReference type="ARBA" id="ARBA00022475"/>
    </source>
</evidence>
<accession>A0A7W5ZPG5</accession>
<dbReference type="GO" id="GO:0010041">
    <property type="term" value="P:response to iron(III) ion"/>
    <property type="evidence" value="ECO:0007669"/>
    <property type="project" value="TreeGrafter"/>
</dbReference>
<feature type="transmembrane region" description="Helical" evidence="8">
    <location>
        <begin position="392"/>
        <end position="414"/>
    </location>
</feature>
<feature type="transmembrane region" description="Helical" evidence="8">
    <location>
        <begin position="167"/>
        <end position="191"/>
    </location>
</feature>
<dbReference type="EMBL" id="JACIBY010000007">
    <property type="protein sequence ID" value="MBB3839621.1"/>
    <property type="molecule type" value="Genomic_DNA"/>
</dbReference>
<keyword evidence="3" id="KW-0328">Glycosyltransferase</keyword>
<comment type="caution">
    <text evidence="9">The sequence shown here is derived from an EMBL/GenBank/DDBJ whole genome shotgun (WGS) entry which is preliminary data.</text>
</comment>
<feature type="transmembrane region" description="Helical" evidence="8">
    <location>
        <begin position="86"/>
        <end position="106"/>
    </location>
</feature>
<evidence type="ECO:0000256" key="8">
    <source>
        <dbReference type="SAM" id="Phobius"/>
    </source>
</evidence>
<keyword evidence="7 8" id="KW-0472">Membrane</keyword>
<gene>
    <name evidence="9" type="ORF">FHS57_003630</name>
</gene>
<evidence type="ECO:0000256" key="1">
    <source>
        <dbReference type="ARBA" id="ARBA00004651"/>
    </source>
</evidence>
<dbReference type="RefSeq" id="WP_183976052.1">
    <property type="nucleotide sequence ID" value="NZ_JACIBY010000007.1"/>
</dbReference>
<feature type="transmembrane region" description="Helical" evidence="8">
    <location>
        <begin position="335"/>
        <end position="355"/>
    </location>
</feature>
<keyword evidence="2" id="KW-1003">Cell membrane</keyword>
<feature type="transmembrane region" description="Helical" evidence="8">
    <location>
        <begin position="272"/>
        <end position="290"/>
    </location>
</feature>
<keyword evidence="4 9" id="KW-0808">Transferase</keyword>
<feature type="transmembrane region" description="Helical" evidence="8">
    <location>
        <begin position="367"/>
        <end position="386"/>
    </location>
</feature>
<name>A0A7W5ZPG5_9BACT</name>
<evidence type="ECO:0000313" key="10">
    <source>
        <dbReference type="Proteomes" id="UP000541352"/>
    </source>
</evidence>
<dbReference type="GO" id="GO:0009103">
    <property type="term" value="P:lipopolysaccharide biosynthetic process"/>
    <property type="evidence" value="ECO:0007669"/>
    <property type="project" value="UniProtKB-ARBA"/>
</dbReference>
<dbReference type="AlphaFoldDB" id="A0A7W5ZPG5"/>
<dbReference type="GO" id="GO:0005886">
    <property type="term" value="C:plasma membrane"/>
    <property type="evidence" value="ECO:0007669"/>
    <property type="project" value="UniProtKB-SubCell"/>
</dbReference>
<evidence type="ECO:0000256" key="4">
    <source>
        <dbReference type="ARBA" id="ARBA00022679"/>
    </source>
</evidence>
<keyword evidence="6 8" id="KW-1133">Transmembrane helix</keyword>
<evidence type="ECO:0000256" key="7">
    <source>
        <dbReference type="ARBA" id="ARBA00023136"/>
    </source>
</evidence>
<dbReference type="PANTHER" id="PTHR33908">
    <property type="entry name" value="MANNOSYLTRANSFERASE YKCB-RELATED"/>
    <property type="match status" value="1"/>
</dbReference>
<comment type="subcellular location">
    <subcellularLocation>
        <location evidence="1">Cell membrane</location>
        <topology evidence="1">Multi-pass membrane protein</topology>
    </subcellularLocation>
</comment>
<feature type="transmembrane region" description="Helical" evidence="8">
    <location>
        <begin position="137"/>
        <end position="155"/>
    </location>
</feature>
<dbReference type="Proteomes" id="UP000541352">
    <property type="component" value="Unassembled WGS sequence"/>
</dbReference>
<keyword evidence="5 8" id="KW-0812">Transmembrane</keyword>
<evidence type="ECO:0000313" key="9">
    <source>
        <dbReference type="EMBL" id="MBB3839621.1"/>
    </source>
</evidence>
<sequence>MSIAKSNKWHLLAVILAIPALFSHLGYIPLDMSTDEARRALVALEMDLTGNYLTPTLNGELYFNKPPLYNWLILASFRLWGDYSSWSLRFPMAVSVIGFSFTIFYWLRRYVPYQIAAMVALLQLVNGRVLFYETLYGLIDITYSWATFTAFMVIYEYDKRKKYGLLFLYSYLICALGFMMKGLPSLVFQGMTLVTWLGYQRKWRVLWHPAHFLGIAVFLGIVGTYYALSIAAFGFPLQKAMYVLWDESVKRTGVAFGITATVLHILTFPFEYIFHFLPFTLFILLFYPSTPQKSWSTVLAALRRYTSPKDSFLRFCAITFVANVLVYWVSPQVYARYTLMLQPLFFTLVVVAYYQQEGHWQRRWIEVFMGGVMGITVFAVWIAFGIEATRKLPYVWGACLATSGVVGVMCWWYFHQKEVRLDIFVVFLLVARISFNFLFVPPREAKRQRYLEDNVKAALMTMDAAGNALPLKSYKTTIGDDGATDVNSFHIEATRRKVLPISFKKEKGVYYLADSSNLAGEKYKEIARLTLYPERPAKIVRFDQAP</sequence>
<dbReference type="InterPro" id="IPR050297">
    <property type="entry name" value="LipidA_mod_glycosyltrf_83"/>
</dbReference>